<dbReference type="EMBL" id="CP146016">
    <property type="protein sequence ID" value="WWQ59932.1"/>
    <property type="molecule type" value="Genomic_DNA"/>
</dbReference>
<protein>
    <recommendedName>
        <fullName evidence="4">DUF3953 domain-containing protein</fullName>
    </recommendedName>
</protein>
<sequence length="83" mass="9536">MEVEDKILIMRGIIGVISGSISILFNSSISILMLLLSFYLFSAMLSLFLFKQKKMWNIFGKGTAIYVATWFLSLIIIYNFTLR</sequence>
<feature type="transmembrane region" description="Helical" evidence="1">
    <location>
        <begin position="7"/>
        <end position="25"/>
    </location>
</feature>
<dbReference type="Proteomes" id="UP001432202">
    <property type="component" value="Chromosome"/>
</dbReference>
<gene>
    <name evidence="2" type="ORF">V6M85_10735</name>
</gene>
<evidence type="ECO:0000313" key="2">
    <source>
        <dbReference type="EMBL" id="WWQ59932.1"/>
    </source>
</evidence>
<evidence type="ECO:0000313" key="3">
    <source>
        <dbReference type="Proteomes" id="UP001432202"/>
    </source>
</evidence>
<dbReference type="RefSeq" id="WP_338599824.1">
    <property type="nucleotide sequence ID" value="NZ_CP146016.1"/>
</dbReference>
<evidence type="ECO:0000256" key="1">
    <source>
        <dbReference type="SAM" id="Phobius"/>
    </source>
</evidence>
<keyword evidence="1" id="KW-0472">Membrane</keyword>
<proteinExistence type="predicted"/>
<keyword evidence="1" id="KW-1133">Transmembrane helix</keyword>
<dbReference type="GeneID" id="89337250"/>
<feature type="transmembrane region" description="Helical" evidence="1">
    <location>
        <begin position="31"/>
        <end position="50"/>
    </location>
</feature>
<evidence type="ECO:0008006" key="4">
    <source>
        <dbReference type="Google" id="ProtNLM"/>
    </source>
</evidence>
<feature type="transmembrane region" description="Helical" evidence="1">
    <location>
        <begin position="62"/>
        <end position="81"/>
    </location>
</feature>
<organism evidence="2 3">
    <name type="scientific">Sulfolobus tengchongensis</name>
    <dbReference type="NCBI Taxonomy" id="207809"/>
    <lineage>
        <taxon>Archaea</taxon>
        <taxon>Thermoproteota</taxon>
        <taxon>Thermoprotei</taxon>
        <taxon>Sulfolobales</taxon>
        <taxon>Sulfolobaceae</taxon>
        <taxon>Sulfolobus</taxon>
    </lineage>
</organism>
<reference evidence="2 3" key="1">
    <citation type="submission" date="2024-02" db="EMBL/GenBank/DDBJ databases">
        <title>STSV induces naive adaptation in Sulfolobus.</title>
        <authorList>
            <person name="Xiang X."/>
            <person name="Song M."/>
        </authorList>
    </citation>
    <scope>NUCLEOTIDE SEQUENCE [LARGE SCALE GENOMIC DNA]</scope>
    <source>
        <strain evidence="2 3">RT2</strain>
    </source>
</reference>
<name>A0AAX4KZK6_9CREN</name>
<keyword evidence="1" id="KW-0812">Transmembrane</keyword>
<dbReference type="AlphaFoldDB" id="A0AAX4KZK6"/>
<keyword evidence="3" id="KW-1185">Reference proteome</keyword>
<accession>A0AAX4KZK6</accession>